<evidence type="ECO:0000313" key="2">
    <source>
        <dbReference type="EMBL" id="TWU57078.1"/>
    </source>
</evidence>
<dbReference type="SUPFAM" id="SSF49899">
    <property type="entry name" value="Concanavalin A-like lectins/glucanases"/>
    <property type="match status" value="1"/>
</dbReference>
<dbReference type="RefSeq" id="WP_146458450.1">
    <property type="nucleotide sequence ID" value="NZ_SJPW01000003.1"/>
</dbReference>
<gene>
    <name evidence="2" type="ORF">Poly51_29990</name>
</gene>
<reference evidence="2 3" key="1">
    <citation type="submission" date="2019-02" db="EMBL/GenBank/DDBJ databases">
        <title>Deep-cultivation of Planctomycetes and their phenomic and genomic characterization uncovers novel biology.</title>
        <authorList>
            <person name="Wiegand S."/>
            <person name="Jogler M."/>
            <person name="Boedeker C."/>
            <person name="Pinto D."/>
            <person name="Vollmers J."/>
            <person name="Rivas-Marin E."/>
            <person name="Kohn T."/>
            <person name="Peeters S.H."/>
            <person name="Heuer A."/>
            <person name="Rast P."/>
            <person name="Oberbeckmann S."/>
            <person name="Bunk B."/>
            <person name="Jeske O."/>
            <person name="Meyerdierks A."/>
            <person name="Storesund J.E."/>
            <person name="Kallscheuer N."/>
            <person name="Luecker S."/>
            <person name="Lage O.M."/>
            <person name="Pohl T."/>
            <person name="Merkel B.J."/>
            <person name="Hornburger P."/>
            <person name="Mueller R.-W."/>
            <person name="Bruemmer F."/>
            <person name="Labrenz M."/>
            <person name="Spormann A.M."/>
            <person name="Op Den Camp H."/>
            <person name="Overmann J."/>
            <person name="Amann R."/>
            <person name="Jetten M.S.M."/>
            <person name="Mascher T."/>
            <person name="Medema M.H."/>
            <person name="Devos D.P."/>
            <person name="Kaster A.-K."/>
            <person name="Ovreas L."/>
            <person name="Rohde M."/>
            <person name="Galperin M.Y."/>
            <person name="Jogler C."/>
        </authorList>
    </citation>
    <scope>NUCLEOTIDE SEQUENCE [LARGE SCALE GENOMIC DNA]</scope>
    <source>
        <strain evidence="2 3">Poly51</strain>
    </source>
</reference>
<sequence>MRIDTKEMLDLRTLILKSCSESLDETETAQLNSLILMDGGAHEAAALIDQLGAFTDSGNLDSMAMAEVFAEALGRAPERTLARSADSQSTLARQNGDAPEDRFAGWMKNPWLLALVASNLLIASLAWSTANQWRSQRPPVDIASVAVSPHLVSMTACVWSPSIESDPTVGHPIQQGENLELMEGIAEIRIGEGTAGEALVRIEGPAGIYIGADGQLQLRHGILTAKSLGTGSGNVMVDGPIGEVSIDGLSSIGLVSNGMQSELHVFSGRALVRPATMAAFSELCLVDGEAVRFSSQPNGDHLAVMFEASMSSFVSARSSAFDPLRLSDQYAQVVRESKPSVYWRFEGLSGESPYHVANEGSAANMDAALIGEPGWRQYGNNQVCELGRLGSSSGFRSTGLWPPKPLDEYTIEMWVKPELFHHGELLCMHEQLREDDGRYPHSVILETLAQHWKNDLEGLRPNTLRFVHRTPASGVVLEGSNVVADRPYQVRVWQHVAAVKKGDRISVWLDGVLTAQHSDASVLENNMQIVIGQLYLSRAERRFVGQIDEVAIYDRCLTPKELRSHIKAAGRSVAPESFVDSKSE</sequence>
<dbReference type="OrthoDB" id="292867at2"/>
<protein>
    <recommendedName>
        <fullName evidence="4">LamG-like jellyroll fold domain-containing protein</fullName>
    </recommendedName>
</protein>
<dbReference type="Proteomes" id="UP000318288">
    <property type="component" value="Unassembled WGS sequence"/>
</dbReference>
<dbReference type="Gene3D" id="2.60.120.200">
    <property type="match status" value="1"/>
</dbReference>
<keyword evidence="3" id="KW-1185">Reference proteome</keyword>
<evidence type="ECO:0000313" key="3">
    <source>
        <dbReference type="Proteomes" id="UP000318288"/>
    </source>
</evidence>
<organism evidence="2 3">
    <name type="scientific">Rubripirellula tenax</name>
    <dbReference type="NCBI Taxonomy" id="2528015"/>
    <lineage>
        <taxon>Bacteria</taxon>
        <taxon>Pseudomonadati</taxon>
        <taxon>Planctomycetota</taxon>
        <taxon>Planctomycetia</taxon>
        <taxon>Pirellulales</taxon>
        <taxon>Pirellulaceae</taxon>
        <taxon>Rubripirellula</taxon>
    </lineage>
</organism>
<accession>A0A5C6F6S5</accession>
<comment type="caution">
    <text evidence="2">The sequence shown here is derived from an EMBL/GenBank/DDBJ whole genome shotgun (WGS) entry which is preliminary data.</text>
</comment>
<dbReference type="Pfam" id="PF13385">
    <property type="entry name" value="Laminin_G_3"/>
    <property type="match status" value="1"/>
</dbReference>
<dbReference type="InterPro" id="IPR013320">
    <property type="entry name" value="ConA-like_dom_sf"/>
</dbReference>
<dbReference type="EMBL" id="SJPW01000003">
    <property type="protein sequence ID" value="TWU57078.1"/>
    <property type="molecule type" value="Genomic_DNA"/>
</dbReference>
<evidence type="ECO:0000256" key="1">
    <source>
        <dbReference type="SAM" id="MobiDB-lite"/>
    </source>
</evidence>
<dbReference type="AlphaFoldDB" id="A0A5C6F6S5"/>
<name>A0A5C6F6S5_9BACT</name>
<proteinExistence type="predicted"/>
<feature type="region of interest" description="Disordered" evidence="1">
    <location>
        <begin position="80"/>
        <end position="99"/>
    </location>
</feature>
<evidence type="ECO:0008006" key="4">
    <source>
        <dbReference type="Google" id="ProtNLM"/>
    </source>
</evidence>